<accession>A0AAD5H5Z1</accession>
<dbReference type="AlphaFoldDB" id="A0AAD5H5Z1"/>
<evidence type="ECO:0000313" key="2">
    <source>
        <dbReference type="EMBL" id="KAI7845091.1"/>
    </source>
</evidence>
<evidence type="ECO:0000313" key="3">
    <source>
        <dbReference type="Proteomes" id="UP001205105"/>
    </source>
</evidence>
<evidence type="ECO:0000256" key="1">
    <source>
        <dbReference type="ARBA" id="ARBA00004430"/>
    </source>
</evidence>
<proteinExistence type="predicted"/>
<keyword evidence="3" id="KW-1185">Reference proteome</keyword>
<dbReference type="EMBL" id="JADXDR010000022">
    <property type="protein sequence ID" value="KAI7845091.1"/>
    <property type="molecule type" value="Genomic_DNA"/>
</dbReference>
<dbReference type="Gene3D" id="3.80.10.10">
    <property type="entry name" value="Ribonuclease Inhibitor"/>
    <property type="match status" value="1"/>
</dbReference>
<protein>
    <submittedName>
        <fullName evidence="2">Uncharacterized protein</fullName>
    </submittedName>
</protein>
<gene>
    <name evidence="2" type="ORF">COHA_001456</name>
</gene>
<reference evidence="2" key="1">
    <citation type="submission" date="2020-11" db="EMBL/GenBank/DDBJ databases">
        <title>Chlorella ohadii genome sequencing and assembly.</title>
        <authorList>
            <person name="Murik O."/>
            <person name="Treves H."/>
            <person name="Kedem I."/>
            <person name="Shotland Y."/>
            <person name="Kaplan A."/>
        </authorList>
    </citation>
    <scope>NUCLEOTIDE SEQUENCE</scope>
    <source>
        <strain evidence="2">1</strain>
    </source>
</reference>
<comment type="subcellular location">
    <subcellularLocation>
        <location evidence="1">Cytoplasm</location>
        <location evidence="1">Cytoskeleton</location>
        <location evidence="1">Cilium axoneme</location>
    </subcellularLocation>
</comment>
<dbReference type="Proteomes" id="UP001205105">
    <property type="component" value="Unassembled WGS sequence"/>
</dbReference>
<name>A0AAD5H5Z1_9CHLO</name>
<comment type="caution">
    <text evidence="2">The sequence shown here is derived from an EMBL/GenBank/DDBJ whole genome shotgun (WGS) entry which is preliminary data.</text>
</comment>
<organism evidence="2 3">
    <name type="scientific">Chlorella ohadii</name>
    <dbReference type="NCBI Taxonomy" id="2649997"/>
    <lineage>
        <taxon>Eukaryota</taxon>
        <taxon>Viridiplantae</taxon>
        <taxon>Chlorophyta</taxon>
        <taxon>core chlorophytes</taxon>
        <taxon>Trebouxiophyceae</taxon>
        <taxon>Chlorellales</taxon>
        <taxon>Chlorellaceae</taxon>
        <taxon>Chlorella clade</taxon>
        <taxon>Chlorella</taxon>
    </lineage>
</organism>
<dbReference type="InterPro" id="IPR032675">
    <property type="entry name" value="LRR_dom_sf"/>
</dbReference>
<dbReference type="SUPFAM" id="SSF52047">
    <property type="entry name" value="RNI-like"/>
    <property type="match status" value="1"/>
</dbReference>
<sequence length="253" mass="28120">MSALTQLSGLRLMPTRYWDAGNFDVLLRLPALRSLHILDVYRLPSCLDQLTGLEELVLIQNAEVYVGDDLHEQLNEALRQLVFLTSLYLDFEEIQDGLLALASLQRLQRLCLGSDGYSPPNLPGGQWLSGLRELGVGWPCLRASAQALVAAAQLERIAVLSGLHAEVGHSRSLFSWLAGHPPLRRLEFYQDGDTPSRMRNAVARLQQHRPGLQVDLIEGDLRESNFVAEFHTMKFFCCTAAPPAADGTDSELM</sequence>
<dbReference type="GO" id="GO:0005930">
    <property type="term" value="C:axoneme"/>
    <property type="evidence" value="ECO:0007669"/>
    <property type="project" value="UniProtKB-SubCell"/>
</dbReference>